<dbReference type="EMBL" id="OUUW01000015">
    <property type="protein sequence ID" value="SPP88618.1"/>
    <property type="molecule type" value="Genomic_DNA"/>
</dbReference>
<comment type="pathway">
    <text evidence="1">Porphyrin-containing compound metabolism; protoporphyrin-IX biosynthesis; coproporphyrinogen-III from 5-aminolevulinate: step 3/4.</text>
</comment>
<evidence type="ECO:0000259" key="12">
    <source>
        <dbReference type="Pfam" id="PF02602"/>
    </source>
</evidence>
<dbReference type="OrthoDB" id="5595751at2759"/>
<dbReference type="Pfam" id="PF02602">
    <property type="entry name" value="HEM4"/>
    <property type="match status" value="1"/>
</dbReference>
<dbReference type="Gene3D" id="3.40.50.10090">
    <property type="match status" value="2"/>
</dbReference>
<evidence type="ECO:0000313" key="13">
    <source>
        <dbReference type="EMBL" id="SPP88618.1"/>
    </source>
</evidence>
<evidence type="ECO:0000256" key="9">
    <source>
        <dbReference type="ARBA" id="ARBA00040167"/>
    </source>
</evidence>
<gene>
    <name evidence="13" type="ORF">DGUA_6G018866</name>
</gene>
<evidence type="ECO:0000313" key="14">
    <source>
        <dbReference type="Proteomes" id="UP000268350"/>
    </source>
</evidence>
<evidence type="ECO:0000256" key="4">
    <source>
        <dbReference type="ARBA" id="ARBA00023133"/>
    </source>
</evidence>
<keyword evidence="6" id="KW-0627">Porphyrin biosynthesis</keyword>
<comment type="function">
    <text evidence="11">Catalyzes cyclization of the linear tetrapyrrole, hydroxymethylbilane, to the macrocyclic uroporphyrinogen III, the branch point for the various sub-pathways leading to the wide diversity of porphyrins. Porphyrins act as cofactors for a multitude of enzymes that perform a variety of processes within the cell such as methionine synthesis (vitamin B12) or oxygen transport (heme).</text>
</comment>
<evidence type="ECO:0000256" key="10">
    <source>
        <dbReference type="ARBA" id="ARBA00048617"/>
    </source>
</evidence>
<organism evidence="13 14">
    <name type="scientific">Drosophila guanche</name>
    <name type="common">Fruit fly</name>
    <dbReference type="NCBI Taxonomy" id="7266"/>
    <lineage>
        <taxon>Eukaryota</taxon>
        <taxon>Metazoa</taxon>
        <taxon>Ecdysozoa</taxon>
        <taxon>Arthropoda</taxon>
        <taxon>Hexapoda</taxon>
        <taxon>Insecta</taxon>
        <taxon>Pterygota</taxon>
        <taxon>Neoptera</taxon>
        <taxon>Endopterygota</taxon>
        <taxon>Diptera</taxon>
        <taxon>Brachycera</taxon>
        <taxon>Muscomorpha</taxon>
        <taxon>Ephydroidea</taxon>
        <taxon>Drosophilidae</taxon>
        <taxon>Drosophila</taxon>
        <taxon>Sophophora</taxon>
    </lineage>
</organism>
<proteinExistence type="inferred from homology"/>
<evidence type="ECO:0000256" key="7">
    <source>
        <dbReference type="ARBA" id="ARBA00031702"/>
    </source>
</evidence>
<evidence type="ECO:0000256" key="6">
    <source>
        <dbReference type="ARBA" id="ARBA00023244"/>
    </source>
</evidence>
<dbReference type="STRING" id="7266.A0A3B0KX30"/>
<dbReference type="SUPFAM" id="SSF69618">
    <property type="entry name" value="HemD-like"/>
    <property type="match status" value="1"/>
</dbReference>
<dbReference type="CDD" id="cd06578">
    <property type="entry name" value="HemD"/>
    <property type="match status" value="1"/>
</dbReference>
<dbReference type="InterPro" id="IPR036108">
    <property type="entry name" value="4pyrrol_syn_uPrphyn_synt_sf"/>
</dbReference>
<dbReference type="GO" id="GO:0006782">
    <property type="term" value="P:protoporphyrinogen IX biosynthetic process"/>
    <property type="evidence" value="ECO:0007669"/>
    <property type="project" value="UniProtKB-UniPathway"/>
</dbReference>
<dbReference type="EC" id="4.2.1.75" evidence="3"/>
<dbReference type="PANTHER" id="PTHR12390">
    <property type="entry name" value="UROPORPHYRINOGEN III SYNTHASE"/>
    <property type="match status" value="1"/>
</dbReference>
<dbReference type="GO" id="GO:0006785">
    <property type="term" value="P:heme B biosynthetic process"/>
    <property type="evidence" value="ECO:0007669"/>
    <property type="project" value="UniProtKB-ARBA"/>
</dbReference>
<dbReference type="AlphaFoldDB" id="A0A3B0KX30"/>
<protein>
    <recommendedName>
        <fullName evidence="9">Uroporphyrinogen-III synthase</fullName>
        <ecNumber evidence="3">4.2.1.75</ecNumber>
    </recommendedName>
    <alternativeName>
        <fullName evidence="8">Hydroxymethylbilane hydrolyase [cyclizing]</fullName>
    </alternativeName>
    <alternativeName>
        <fullName evidence="7">Uroporphyrinogen-III cosynthase</fullName>
    </alternativeName>
</protein>
<evidence type="ECO:0000256" key="2">
    <source>
        <dbReference type="ARBA" id="ARBA00008133"/>
    </source>
</evidence>
<comment type="similarity">
    <text evidence="2">Belongs to the uroporphyrinogen-III synthase family.</text>
</comment>
<dbReference type="GO" id="GO:0005829">
    <property type="term" value="C:cytosol"/>
    <property type="evidence" value="ECO:0007669"/>
    <property type="project" value="TreeGrafter"/>
</dbReference>
<dbReference type="GO" id="GO:0006780">
    <property type="term" value="P:uroporphyrinogen III biosynthetic process"/>
    <property type="evidence" value="ECO:0007669"/>
    <property type="project" value="InterPro"/>
</dbReference>
<reference evidence="14" key="1">
    <citation type="submission" date="2018-01" db="EMBL/GenBank/DDBJ databases">
        <authorList>
            <person name="Alioto T."/>
            <person name="Alioto T."/>
        </authorList>
    </citation>
    <scope>NUCLEOTIDE SEQUENCE [LARGE SCALE GENOMIC DNA]</scope>
</reference>
<comment type="catalytic activity">
    <reaction evidence="10">
        <text>hydroxymethylbilane = uroporphyrinogen III + H2O</text>
        <dbReference type="Rhea" id="RHEA:18965"/>
        <dbReference type="ChEBI" id="CHEBI:15377"/>
        <dbReference type="ChEBI" id="CHEBI:57308"/>
        <dbReference type="ChEBI" id="CHEBI:57845"/>
        <dbReference type="EC" id="4.2.1.75"/>
    </reaction>
</comment>
<evidence type="ECO:0000256" key="5">
    <source>
        <dbReference type="ARBA" id="ARBA00023239"/>
    </source>
</evidence>
<dbReference type="InterPro" id="IPR003754">
    <property type="entry name" value="4pyrrol_synth_uPrphyn_synth"/>
</dbReference>
<sequence length="287" mass="31645">MTSRQRTVIIFKSESDSTDVYAETLLGHNFNPVFVPTLCFGFKNLQELGGKLQTPDKYAGIIFTSPRCVEAVNEALQLGELPGGWKLLHNYAVGEVTHNLALSTLQQLFTHGKQTGNARNLGEYIVDTFDGSRDLPLLLPCGNLATDTLLSKLAENGFCVDACEVYETKCSPQLGECVERALKEAGDSVEYLAFFSPSGVACAMEYFRAHNISLEPWKLVAIGPSTRRALESQGQKVYCTAERPTVEHLVKVLLNPQDSRERLVREREKMQELERAAAAAASALDNN</sequence>
<keyword evidence="4" id="KW-0350">Heme biosynthesis</keyword>
<dbReference type="FunFam" id="3.40.50.10090:FF:000003">
    <property type="entry name" value="uroporphyrinogen-III synthase"/>
    <property type="match status" value="1"/>
</dbReference>
<feature type="domain" description="Tetrapyrrole biosynthesis uroporphyrinogen III synthase" evidence="12">
    <location>
        <begin position="19"/>
        <end position="250"/>
    </location>
</feature>
<dbReference type="GO" id="GO:0004852">
    <property type="term" value="F:uroporphyrinogen-III synthase activity"/>
    <property type="evidence" value="ECO:0007669"/>
    <property type="project" value="UniProtKB-EC"/>
</dbReference>
<dbReference type="PANTHER" id="PTHR12390:SF0">
    <property type="entry name" value="UROPORPHYRINOGEN-III SYNTHASE"/>
    <property type="match status" value="1"/>
</dbReference>
<keyword evidence="14" id="KW-1185">Reference proteome</keyword>
<evidence type="ECO:0000256" key="1">
    <source>
        <dbReference type="ARBA" id="ARBA00004772"/>
    </source>
</evidence>
<accession>A0A3B0KX30</accession>
<dbReference type="UniPathway" id="UPA00251">
    <property type="reaction ID" value="UER00320"/>
</dbReference>
<evidence type="ECO:0000256" key="11">
    <source>
        <dbReference type="ARBA" id="ARBA00060039"/>
    </source>
</evidence>
<dbReference type="InterPro" id="IPR039793">
    <property type="entry name" value="UROS/Hem4"/>
</dbReference>
<name>A0A3B0KX30_DROGU</name>
<dbReference type="OMA" id="IHGADTG"/>
<evidence type="ECO:0000256" key="8">
    <source>
        <dbReference type="ARBA" id="ARBA00032649"/>
    </source>
</evidence>
<keyword evidence="5" id="KW-0456">Lyase</keyword>
<dbReference type="Proteomes" id="UP000268350">
    <property type="component" value="Unassembled WGS sequence"/>
</dbReference>
<evidence type="ECO:0000256" key="3">
    <source>
        <dbReference type="ARBA" id="ARBA00013109"/>
    </source>
</evidence>